<name>A0A9P5TKP4_GYMJU</name>
<evidence type="ECO:0000256" key="1">
    <source>
        <dbReference type="ARBA" id="ARBA00001973"/>
    </source>
</evidence>
<keyword evidence="2" id="KW-0560">Oxidoreductase</keyword>
<reference evidence="5" key="1">
    <citation type="submission" date="2020-11" db="EMBL/GenBank/DDBJ databases">
        <authorList>
            <consortium name="DOE Joint Genome Institute"/>
            <person name="Ahrendt S."/>
            <person name="Riley R."/>
            <person name="Andreopoulos W."/>
            <person name="LaButti K."/>
            <person name="Pangilinan J."/>
            <person name="Ruiz-duenas F.J."/>
            <person name="Barrasa J.M."/>
            <person name="Sanchez-Garcia M."/>
            <person name="Camarero S."/>
            <person name="Miyauchi S."/>
            <person name="Serrano A."/>
            <person name="Linde D."/>
            <person name="Babiker R."/>
            <person name="Drula E."/>
            <person name="Ayuso-Fernandez I."/>
            <person name="Pacheco R."/>
            <person name="Padilla G."/>
            <person name="Ferreira P."/>
            <person name="Barriuso J."/>
            <person name="Kellner H."/>
            <person name="Castanera R."/>
            <person name="Alfaro M."/>
            <person name="Ramirez L."/>
            <person name="Pisabarro A.G."/>
            <person name="Kuo A."/>
            <person name="Tritt A."/>
            <person name="Lipzen A."/>
            <person name="He G."/>
            <person name="Yan M."/>
            <person name="Ng V."/>
            <person name="Cullen D."/>
            <person name="Martin F."/>
            <person name="Rosso M.-N."/>
            <person name="Henrissat B."/>
            <person name="Hibbett D."/>
            <person name="Martinez A.T."/>
            <person name="Grigoriev I.V."/>
        </authorList>
    </citation>
    <scope>NUCLEOTIDE SEQUENCE</scope>
    <source>
        <strain evidence="5">AH 44721</strain>
    </source>
</reference>
<evidence type="ECO:0000259" key="4">
    <source>
        <dbReference type="Pfam" id="PF18132"/>
    </source>
</evidence>
<evidence type="ECO:0000313" key="6">
    <source>
        <dbReference type="Proteomes" id="UP000724874"/>
    </source>
</evidence>
<dbReference type="InterPro" id="IPR041640">
    <property type="entry name" value="Tyrosinase_C"/>
</dbReference>
<evidence type="ECO:0000313" key="5">
    <source>
        <dbReference type="EMBL" id="KAF8886607.1"/>
    </source>
</evidence>
<comment type="caution">
    <text evidence="5">The sequence shown here is derived from an EMBL/GenBank/DDBJ whole genome shotgun (WGS) entry which is preliminary data.</text>
</comment>
<dbReference type="Pfam" id="PF18132">
    <property type="entry name" value="Tyrosinase_C"/>
    <property type="match status" value="1"/>
</dbReference>
<accession>A0A9P5TKP4</accession>
<keyword evidence="3" id="KW-0503">Monooxygenase</keyword>
<organism evidence="5 6">
    <name type="scientific">Gymnopilus junonius</name>
    <name type="common">Spectacular rustgill mushroom</name>
    <name type="synonym">Gymnopilus spectabilis subsp. junonius</name>
    <dbReference type="NCBI Taxonomy" id="109634"/>
    <lineage>
        <taxon>Eukaryota</taxon>
        <taxon>Fungi</taxon>
        <taxon>Dikarya</taxon>
        <taxon>Basidiomycota</taxon>
        <taxon>Agaricomycotina</taxon>
        <taxon>Agaricomycetes</taxon>
        <taxon>Agaricomycetidae</taxon>
        <taxon>Agaricales</taxon>
        <taxon>Agaricineae</taxon>
        <taxon>Hymenogastraceae</taxon>
        <taxon>Gymnopilus</taxon>
    </lineage>
</organism>
<proteinExistence type="predicted"/>
<comment type="cofactor">
    <cofactor evidence="1">
        <name>Cu(2+)</name>
        <dbReference type="ChEBI" id="CHEBI:29036"/>
    </cofactor>
</comment>
<dbReference type="Proteomes" id="UP000724874">
    <property type="component" value="Unassembled WGS sequence"/>
</dbReference>
<dbReference type="GO" id="GO:0004497">
    <property type="term" value="F:monooxygenase activity"/>
    <property type="evidence" value="ECO:0007669"/>
    <property type="project" value="UniProtKB-KW"/>
</dbReference>
<protein>
    <recommendedName>
        <fullName evidence="4">Tyrosinase C-terminal domain-containing protein</fullName>
    </recommendedName>
</protein>
<dbReference type="AlphaFoldDB" id="A0A9P5TKP4"/>
<dbReference type="EMBL" id="JADNYJ010000095">
    <property type="protein sequence ID" value="KAF8886607.1"/>
    <property type="molecule type" value="Genomic_DNA"/>
</dbReference>
<keyword evidence="6" id="KW-1185">Reference proteome</keyword>
<evidence type="ECO:0000256" key="3">
    <source>
        <dbReference type="ARBA" id="ARBA00023033"/>
    </source>
</evidence>
<sequence>MSSTTSSTDTEHADPYGPIWEWTARVHVDKQGLNSAISICLFLGEQPADPKDWLLAPNLAGAHHVLANPGHGGRTVSGYGTRRSQAGIRGGGGDIAEGFVHLNQAIAKHSGLNSLNPEVVVPYLEKELEWRVQKADTTPIEVESLEIVVFATPLTYPPGGMFPVPGKRRQYNHITYGKPGGSRDSEDKL</sequence>
<gene>
    <name evidence="5" type="ORF">CPB84DRAFT_1733686</name>
</gene>
<dbReference type="OrthoDB" id="6132182at2759"/>
<evidence type="ECO:0000256" key="2">
    <source>
        <dbReference type="ARBA" id="ARBA00023002"/>
    </source>
</evidence>
<feature type="domain" description="Tyrosinase C-terminal" evidence="4">
    <location>
        <begin position="21"/>
        <end position="148"/>
    </location>
</feature>